<feature type="transmembrane region" description="Helical" evidence="1">
    <location>
        <begin position="12"/>
        <end position="37"/>
    </location>
</feature>
<organism evidence="2 3">
    <name type="scientific">Janibacter cremeus</name>
    <dbReference type="NCBI Taxonomy" id="1285192"/>
    <lineage>
        <taxon>Bacteria</taxon>
        <taxon>Bacillati</taxon>
        <taxon>Actinomycetota</taxon>
        <taxon>Actinomycetes</taxon>
        <taxon>Micrococcales</taxon>
        <taxon>Intrasporangiaceae</taxon>
        <taxon>Janibacter</taxon>
    </lineage>
</organism>
<keyword evidence="1" id="KW-0812">Transmembrane</keyword>
<evidence type="ECO:0000256" key="1">
    <source>
        <dbReference type="SAM" id="Phobius"/>
    </source>
</evidence>
<keyword evidence="3" id="KW-1185">Reference proteome</keyword>
<reference evidence="2 3" key="1">
    <citation type="submission" date="2020-07" db="EMBL/GenBank/DDBJ databases">
        <title>Sequencing the genomes of 1000 actinobacteria strains.</title>
        <authorList>
            <person name="Klenk H.-P."/>
        </authorList>
    </citation>
    <scope>NUCLEOTIDE SEQUENCE [LARGE SCALE GENOMIC DNA]</scope>
    <source>
        <strain evidence="2 3">DSM 26154</strain>
    </source>
</reference>
<proteinExistence type="predicted"/>
<dbReference type="Proteomes" id="UP000554054">
    <property type="component" value="Unassembled WGS sequence"/>
</dbReference>
<name>A0A852VSG1_9MICO</name>
<evidence type="ECO:0000313" key="3">
    <source>
        <dbReference type="Proteomes" id="UP000554054"/>
    </source>
</evidence>
<keyword evidence="1" id="KW-0472">Membrane</keyword>
<keyword evidence="1" id="KW-1133">Transmembrane helix</keyword>
<dbReference type="AlphaFoldDB" id="A0A852VSG1"/>
<comment type="caution">
    <text evidence="2">The sequence shown here is derived from an EMBL/GenBank/DDBJ whole genome shotgun (WGS) entry which is preliminary data.</text>
</comment>
<gene>
    <name evidence="2" type="ORF">BJY20_002281</name>
</gene>
<dbReference type="EMBL" id="JACCAE010000001">
    <property type="protein sequence ID" value="NYF98889.1"/>
    <property type="molecule type" value="Genomic_DNA"/>
</dbReference>
<sequence length="61" mass="6677">MSIASVTTFLTASLILAGIALAFLVLSVAVVAVPYFVTNHRTRVARREPLLGYYRRQIVLG</sequence>
<dbReference type="RefSeq" id="WP_185991653.1">
    <property type="nucleotide sequence ID" value="NZ_JACCAE010000001.1"/>
</dbReference>
<evidence type="ECO:0000313" key="2">
    <source>
        <dbReference type="EMBL" id="NYF98889.1"/>
    </source>
</evidence>
<accession>A0A852VSG1</accession>
<protein>
    <submittedName>
        <fullName evidence="2">Uncharacterized protein</fullName>
    </submittedName>
</protein>